<dbReference type="SUPFAM" id="SSF54909">
    <property type="entry name" value="Dimeric alpha+beta barrel"/>
    <property type="match status" value="1"/>
</dbReference>
<organism evidence="1 2">
    <name type="scientific">Ophiocordyceps unilateralis</name>
    <name type="common">Zombie-ant fungus</name>
    <name type="synonym">Torrubia unilateralis</name>
    <dbReference type="NCBI Taxonomy" id="268505"/>
    <lineage>
        <taxon>Eukaryota</taxon>
        <taxon>Fungi</taxon>
        <taxon>Dikarya</taxon>
        <taxon>Ascomycota</taxon>
        <taxon>Pezizomycotina</taxon>
        <taxon>Sordariomycetes</taxon>
        <taxon>Hypocreomycetidae</taxon>
        <taxon>Hypocreales</taxon>
        <taxon>Ophiocordycipitaceae</taxon>
        <taxon>Ophiocordyceps</taxon>
    </lineage>
</organism>
<keyword evidence="2" id="KW-1185">Reference proteome</keyword>
<evidence type="ECO:0000313" key="2">
    <source>
        <dbReference type="Proteomes" id="UP000037136"/>
    </source>
</evidence>
<dbReference type="EMBL" id="LAZP02000265">
    <property type="protein sequence ID" value="PFH58705.1"/>
    <property type="molecule type" value="Genomic_DNA"/>
</dbReference>
<dbReference type="STRING" id="268505.A0A2A9PB05"/>
<gene>
    <name evidence="1" type="ORF">XA68_13321</name>
</gene>
<comment type="caution">
    <text evidence="1">The sequence shown here is derived from an EMBL/GenBank/DDBJ whole genome shotgun (WGS) entry which is preliminary data.</text>
</comment>
<name>A0A2A9PB05_OPHUN</name>
<dbReference type="AlphaFoldDB" id="A0A2A9PB05"/>
<evidence type="ECO:0000313" key="1">
    <source>
        <dbReference type="EMBL" id="PFH58705.1"/>
    </source>
</evidence>
<accession>A0A2A9PB05</accession>
<dbReference type="OrthoDB" id="3830579at2759"/>
<reference evidence="1 2" key="1">
    <citation type="journal article" date="2015" name="BMC Genomics">
        <title>Gene expression during zombie ant biting behavior reflects the complexity underlying fungal parasitic behavioral manipulation.</title>
        <authorList>
            <person name="de Bekker C."/>
            <person name="Ohm R.A."/>
            <person name="Loreto R.G."/>
            <person name="Sebastian A."/>
            <person name="Albert I."/>
            <person name="Merrow M."/>
            <person name="Brachmann A."/>
            <person name="Hughes D.P."/>
        </authorList>
    </citation>
    <scope>NUCLEOTIDE SEQUENCE [LARGE SCALE GENOMIC DNA]</scope>
    <source>
        <strain evidence="1 2">SC16a</strain>
    </source>
</reference>
<protein>
    <recommendedName>
        <fullName evidence="3">ABM domain-containing protein</fullName>
    </recommendedName>
</protein>
<proteinExistence type="predicted"/>
<dbReference type="Gene3D" id="3.30.70.100">
    <property type="match status" value="1"/>
</dbReference>
<sequence length="222" mass="24539">MSPPPAGPTRIILDLKGGVDDWKESFKQFLLTIKGSDGVVHHQWGPWEEDRSKLELIAVWVPKDKIQEFGASPHHQKCVETLKPVLKSMPTKCPRLDIDVSKAGPPPLPMFKTPVLEVITIDHCTGDAEAMKATLANAQKLSGCTLTHCGIMQTDTPDRGTIWIAWVGWESVEHSNKADKALYTPKGVGEVEVHHVNMNFPIKGFSATNPEHKVPPMLMKEA</sequence>
<reference evidence="1 2" key="2">
    <citation type="journal article" date="2017" name="Sci. Rep.">
        <title>Ant-infecting Ophiocordyceps genomes reveal a high diversity of potential behavioral manipulation genes and a possible major role for enterotoxins.</title>
        <authorList>
            <person name="de Bekker C."/>
            <person name="Ohm R.A."/>
            <person name="Evans H.C."/>
            <person name="Brachmann A."/>
            <person name="Hughes D.P."/>
        </authorList>
    </citation>
    <scope>NUCLEOTIDE SEQUENCE [LARGE SCALE GENOMIC DNA]</scope>
    <source>
        <strain evidence="1 2">SC16a</strain>
    </source>
</reference>
<dbReference type="InterPro" id="IPR011008">
    <property type="entry name" value="Dimeric_a/b-barrel"/>
</dbReference>
<dbReference type="Proteomes" id="UP000037136">
    <property type="component" value="Unassembled WGS sequence"/>
</dbReference>
<evidence type="ECO:0008006" key="3">
    <source>
        <dbReference type="Google" id="ProtNLM"/>
    </source>
</evidence>